<feature type="transmembrane region" description="Helical" evidence="12">
    <location>
        <begin position="35"/>
        <end position="64"/>
    </location>
</feature>
<evidence type="ECO:0000256" key="7">
    <source>
        <dbReference type="ARBA" id="ARBA00022841"/>
    </source>
</evidence>
<dbReference type="GO" id="GO:0005886">
    <property type="term" value="C:plasma membrane"/>
    <property type="evidence" value="ECO:0007669"/>
    <property type="project" value="UniProtKB-SubCell"/>
</dbReference>
<reference evidence="13" key="2">
    <citation type="submission" date="2018-07" db="EMBL/GenBank/DDBJ databases">
        <authorList>
            <consortium name="NCBI Pathogen Detection Project"/>
        </authorList>
    </citation>
    <scope>NUCLEOTIDE SEQUENCE</scope>
    <source>
        <strain evidence="13">12-2349</strain>
    </source>
</reference>
<feature type="transmembrane region" description="Helical" evidence="12">
    <location>
        <begin position="348"/>
        <end position="365"/>
    </location>
</feature>
<dbReference type="Pfam" id="PF03062">
    <property type="entry name" value="MBOAT"/>
    <property type="match status" value="1"/>
</dbReference>
<dbReference type="InterPro" id="IPR004299">
    <property type="entry name" value="MBOAT_fam"/>
</dbReference>
<dbReference type="GO" id="GO:0042121">
    <property type="term" value="P:alginic acid biosynthetic process"/>
    <property type="evidence" value="ECO:0007669"/>
    <property type="project" value="UniProtKB-UniRule"/>
</dbReference>
<dbReference type="InterPro" id="IPR024194">
    <property type="entry name" value="Ac/AlaTfrase_AlgI/DltB"/>
</dbReference>
<feature type="transmembrane region" description="Helical" evidence="12">
    <location>
        <begin position="418"/>
        <end position="436"/>
    </location>
</feature>
<evidence type="ECO:0000256" key="8">
    <source>
        <dbReference type="ARBA" id="ARBA00022989"/>
    </source>
</evidence>
<comment type="pathway">
    <text evidence="2 11">Glycan biosynthesis; alginate biosynthesis.</text>
</comment>
<feature type="transmembrane region" description="Helical" evidence="12">
    <location>
        <begin position="457"/>
        <end position="483"/>
    </location>
</feature>
<evidence type="ECO:0000256" key="10">
    <source>
        <dbReference type="ARBA" id="ARBA00023315"/>
    </source>
</evidence>
<feature type="transmembrane region" description="Helical" evidence="12">
    <location>
        <begin position="6"/>
        <end position="23"/>
    </location>
</feature>
<evidence type="ECO:0000256" key="3">
    <source>
        <dbReference type="ARBA" id="ARBA00010323"/>
    </source>
</evidence>
<dbReference type="GO" id="GO:0016746">
    <property type="term" value="F:acyltransferase activity"/>
    <property type="evidence" value="ECO:0007669"/>
    <property type="project" value="UniProtKB-KW"/>
</dbReference>
<dbReference type="EC" id="2.3.1.-" evidence="11"/>
<keyword evidence="7 11" id="KW-0016">Alginate biosynthesis</keyword>
<dbReference type="InterPro" id="IPR051085">
    <property type="entry name" value="MB_O-acyltransferase"/>
</dbReference>
<keyword evidence="11" id="KW-0997">Cell inner membrane</keyword>
<evidence type="ECO:0000256" key="5">
    <source>
        <dbReference type="ARBA" id="ARBA00022679"/>
    </source>
</evidence>
<protein>
    <recommendedName>
        <fullName evidence="11">Probable alginate O-acetylase</fullName>
        <ecNumber evidence="11">2.3.1.-</ecNumber>
    </recommendedName>
</protein>
<evidence type="ECO:0000256" key="11">
    <source>
        <dbReference type="PIRNR" id="PIRNR016636"/>
    </source>
</evidence>
<evidence type="ECO:0000256" key="1">
    <source>
        <dbReference type="ARBA" id="ARBA00004651"/>
    </source>
</evidence>
<feature type="transmembrane region" description="Helical" evidence="12">
    <location>
        <begin position="76"/>
        <end position="94"/>
    </location>
</feature>
<dbReference type="AlphaFoldDB" id="A0A727TJX3"/>
<comment type="similarity">
    <text evidence="3 11">Belongs to the membrane-bound acyltransferase family.</text>
</comment>
<keyword evidence="8 12" id="KW-1133">Transmembrane helix</keyword>
<sequence>MFFNSFQYIFVFLPICVLAYNIAKHFNVFASKWVMILSSIYFFTFISYEGFYVLILSCFINYYLLLEISKNKRKSLLILSIIINISILSYFKYFHLPLSTGILSQYKWFSTFGMPLAISFFTFQQISIQVDSYLSKNENINITDYLYYILFFPKLISGPITRYSDLMPQSNEKRTSRASEIIAGLSIFSVGLFKKVVVSSCFSSIADSGYSSVASLTFFDSWGSSLAYTMQIYFDFSGYSDMAIGSALLLGIKLPINFNSPYKSKNIREFWDRWHISLSTWLRDYVYIPLGGSRNGNIKTYINIIITFIISGAWHGSTINFIIWGTMHGVATCISRAWTNYGMKMNNLLAWLVTFLFINFSWVPFRASSLEDTLHIFKSMIGMNGIYFSQSLWGMLSIIFENQWISTGRTDLNGVLHAPMYSILLIPIALLSCIFLQNSNHIAGIYVKEIKSPSFISVILCGVAFSLSIISMFGGATASQFIYANF</sequence>
<feature type="transmembrane region" description="Helical" evidence="12">
    <location>
        <begin position="301"/>
        <end position="323"/>
    </location>
</feature>
<dbReference type="UniPathway" id="UPA00286"/>
<dbReference type="InterPro" id="IPR028362">
    <property type="entry name" value="AlgI"/>
</dbReference>
<dbReference type="PIRSF" id="PIRSF500217">
    <property type="entry name" value="AlgI"/>
    <property type="match status" value="1"/>
</dbReference>
<dbReference type="PIRSF" id="PIRSF016636">
    <property type="entry name" value="AlgI_DltB"/>
    <property type="match status" value="1"/>
</dbReference>
<gene>
    <name evidence="13" type="ORF">G3246_002882</name>
</gene>
<evidence type="ECO:0000256" key="12">
    <source>
        <dbReference type="SAM" id="Phobius"/>
    </source>
</evidence>
<dbReference type="PANTHER" id="PTHR13285">
    <property type="entry name" value="ACYLTRANSFERASE"/>
    <property type="match status" value="1"/>
</dbReference>
<keyword evidence="9 11" id="KW-0472">Membrane</keyword>
<keyword evidence="5 11" id="KW-0808">Transferase</keyword>
<name>A0A727TJX3_SALHO</name>
<keyword evidence="4 11" id="KW-1003">Cell membrane</keyword>
<feature type="transmembrane region" description="Helical" evidence="12">
    <location>
        <begin position="106"/>
        <end position="126"/>
    </location>
</feature>
<accession>A0A727TJX3</accession>
<organism evidence="13">
    <name type="scientific">Salmonella enterica subsp. houtenae serovar 48:g,z51:-</name>
    <dbReference type="NCBI Taxonomy" id="1050190"/>
    <lineage>
        <taxon>Bacteria</taxon>
        <taxon>Pseudomonadati</taxon>
        <taxon>Pseudomonadota</taxon>
        <taxon>Gammaproteobacteria</taxon>
        <taxon>Enterobacterales</taxon>
        <taxon>Enterobacteriaceae</taxon>
        <taxon>Salmonella</taxon>
    </lineage>
</organism>
<keyword evidence="10 11" id="KW-0012">Acyltransferase</keyword>
<evidence type="ECO:0000256" key="6">
    <source>
        <dbReference type="ARBA" id="ARBA00022692"/>
    </source>
</evidence>
<comment type="subcellular location">
    <subcellularLocation>
        <location evidence="11">Cell inner membrane</location>
    </subcellularLocation>
    <subcellularLocation>
        <location evidence="1">Cell membrane</location>
        <topology evidence="1">Multi-pass membrane protein</topology>
    </subcellularLocation>
</comment>
<reference evidence="13" key="1">
    <citation type="journal article" date="2018" name="Genome Biol.">
        <title>SKESA: strategic k-mer extension for scrupulous assemblies.</title>
        <authorList>
            <person name="Souvorov A."/>
            <person name="Agarwala R."/>
            <person name="Lipman D.J."/>
        </authorList>
    </citation>
    <scope>NUCLEOTIDE SEQUENCE</scope>
    <source>
        <strain evidence="13">12-2349</strain>
    </source>
</reference>
<proteinExistence type="inferred from homology"/>
<evidence type="ECO:0000313" key="13">
    <source>
        <dbReference type="EMBL" id="HAE2227357.1"/>
    </source>
</evidence>
<evidence type="ECO:0000256" key="9">
    <source>
        <dbReference type="ARBA" id="ARBA00023136"/>
    </source>
</evidence>
<comment type="caution">
    <text evidence="13">The sequence shown here is derived from an EMBL/GenBank/DDBJ whole genome shotgun (WGS) entry which is preliminary data.</text>
</comment>
<keyword evidence="6 11" id="KW-0812">Transmembrane</keyword>
<evidence type="ECO:0000256" key="4">
    <source>
        <dbReference type="ARBA" id="ARBA00022475"/>
    </source>
</evidence>
<feature type="transmembrane region" description="Helical" evidence="12">
    <location>
        <begin position="386"/>
        <end position="406"/>
    </location>
</feature>
<dbReference type="PANTHER" id="PTHR13285:SF23">
    <property type="entry name" value="TEICHOIC ACID D-ALANYLTRANSFERASE"/>
    <property type="match status" value="1"/>
</dbReference>
<dbReference type="EMBL" id="DAARFO010000023">
    <property type="protein sequence ID" value="HAE2227357.1"/>
    <property type="molecule type" value="Genomic_DNA"/>
</dbReference>
<evidence type="ECO:0000256" key="2">
    <source>
        <dbReference type="ARBA" id="ARBA00005182"/>
    </source>
</evidence>